<evidence type="ECO:0000313" key="8">
    <source>
        <dbReference type="Proteomes" id="UP001433268"/>
    </source>
</evidence>
<gene>
    <name evidence="7" type="ORF">PG997_001598</name>
</gene>
<keyword evidence="3 6" id="KW-0812">Transmembrane</keyword>
<keyword evidence="2" id="KW-0813">Transport</keyword>
<evidence type="ECO:0000313" key="7">
    <source>
        <dbReference type="EMBL" id="KAK8094913.1"/>
    </source>
</evidence>
<accession>A0ABR1XE04</accession>
<proteinExistence type="predicted"/>
<evidence type="ECO:0000256" key="1">
    <source>
        <dbReference type="ARBA" id="ARBA00004141"/>
    </source>
</evidence>
<comment type="subcellular location">
    <subcellularLocation>
        <location evidence="1">Membrane</location>
        <topology evidence="1">Multi-pass membrane protein</topology>
    </subcellularLocation>
</comment>
<keyword evidence="4 6" id="KW-1133">Transmembrane helix</keyword>
<dbReference type="EMBL" id="JAQQWN010000002">
    <property type="protein sequence ID" value="KAK8094913.1"/>
    <property type="molecule type" value="Genomic_DNA"/>
</dbReference>
<keyword evidence="5 6" id="KW-0472">Membrane</keyword>
<organism evidence="7 8">
    <name type="scientific">Apiospora hydei</name>
    <dbReference type="NCBI Taxonomy" id="1337664"/>
    <lineage>
        <taxon>Eukaryota</taxon>
        <taxon>Fungi</taxon>
        <taxon>Dikarya</taxon>
        <taxon>Ascomycota</taxon>
        <taxon>Pezizomycotina</taxon>
        <taxon>Sordariomycetes</taxon>
        <taxon>Xylariomycetidae</taxon>
        <taxon>Amphisphaeriales</taxon>
        <taxon>Apiosporaceae</taxon>
        <taxon>Apiospora</taxon>
    </lineage>
</organism>
<dbReference type="GeneID" id="92038973"/>
<protein>
    <submittedName>
        <fullName evidence="7">Uncharacterized protein</fullName>
    </submittedName>
</protein>
<dbReference type="PANTHER" id="PTHR43791:SF78">
    <property type="entry name" value="TRANSPORTER, PUTATIVE (AFU_ORTHOLOGUE AFUA_3G01370)-RELATED"/>
    <property type="match status" value="1"/>
</dbReference>
<dbReference type="Proteomes" id="UP001433268">
    <property type="component" value="Unassembled WGS sequence"/>
</dbReference>
<evidence type="ECO:0000256" key="2">
    <source>
        <dbReference type="ARBA" id="ARBA00022448"/>
    </source>
</evidence>
<name>A0ABR1XE04_9PEZI</name>
<dbReference type="RefSeq" id="XP_066675686.1">
    <property type="nucleotide sequence ID" value="XM_066805913.1"/>
</dbReference>
<evidence type="ECO:0000256" key="6">
    <source>
        <dbReference type="SAM" id="Phobius"/>
    </source>
</evidence>
<reference evidence="7 8" key="1">
    <citation type="submission" date="2023-01" db="EMBL/GenBank/DDBJ databases">
        <title>Analysis of 21 Apiospora genomes using comparative genomics revels a genus with tremendous synthesis potential of carbohydrate active enzymes and secondary metabolites.</title>
        <authorList>
            <person name="Sorensen T."/>
        </authorList>
    </citation>
    <scope>NUCLEOTIDE SEQUENCE [LARGE SCALE GENOMIC DNA]</scope>
    <source>
        <strain evidence="7 8">CBS 114990</strain>
    </source>
</reference>
<comment type="caution">
    <text evidence="7">The sequence shown here is derived from an EMBL/GenBank/DDBJ whole genome shotgun (WGS) entry which is preliminary data.</text>
</comment>
<keyword evidence="8" id="KW-1185">Reference proteome</keyword>
<sequence length="98" mass="11163">MDQPLISSDRANIGNVKILQSGTDDNISRALHLVGRDFNWLNGRKGLSSWQWLFITESAITIFMAVPVYFLLLTFPETSTALSERRMFITRQGDGNWN</sequence>
<dbReference type="PANTHER" id="PTHR43791">
    <property type="entry name" value="PERMEASE-RELATED"/>
    <property type="match status" value="1"/>
</dbReference>
<feature type="transmembrane region" description="Helical" evidence="6">
    <location>
        <begin position="50"/>
        <end position="75"/>
    </location>
</feature>
<evidence type="ECO:0000256" key="4">
    <source>
        <dbReference type="ARBA" id="ARBA00022989"/>
    </source>
</evidence>
<evidence type="ECO:0000256" key="3">
    <source>
        <dbReference type="ARBA" id="ARBA00022692"/>
    </source>
</evidence>
<evidence type="ECO:0000256" key="5">
    <source>
        <dbReference type="ARBA" id="ARBA00023136"/>
    </source>
</evidence>